<proteinExistence type="inferred from homology"/>
<gene>
    <name evidence="5" type="primary">iolG</name>
    <name evidence="5" type="ORF">CYJ19_06620</name>
</gene>
<comment type="caution">
    <text evidence="5">The sequence shown here is derived from an EMBL/GenBank/DDBJ whole genome shotgun (WGS) entry which is preliminary data.</text>
</comment>
<feature type="domain" description="Gfo/Idh/MocA-like oxidoreductase N-terminal" evidence="3">
    <location>
        <begin position="2"/>
        <end position="120"/>
    </location>
</feature>
<dbReference type="GeneID" id="35866704"/>
<comment type="similarity">
    <text evidence="1">Belongs to the Gfo/Idh/MocA family.</text>
</comment>
<name>A0A2I1IMZ2_9ACTO</name>
<dbReference type="Gene3D" id="3.30.360.10">
    <property type="entry name" value="Dihydrodipicolinate Reductase, domain 2"/>
    <property type="match status" value="1"/>
</dbReference>
<dbReference type="Pfam" id="PF01408">
    <property type="entry name" value="GFO_IDH_MocA"/>
    <property type="match status" value="1"/>
</dbReference>
<dbReference type="PANTHER" id="PTHR42840">
    <property type="entry name" value="NAD(P)-BINDING ROSSMANN-FOLD SUPERFAMILY PROTEIN-RELATED"/>
    <property type="match status" value="1"/>
</dbReference>
<dbReference type="RefSeq" id="WP_024331967.1">
    <property type="nucleotide sequence ID" value="NZ_JASOXK010000007.1"/>
</dbReference>
<accession>A0A2I1IMZ2</accession>
<dbReference type="InterPro" id="IPR030827">
    <property type="entry name" value="Myo_inos_IolG"/>
</dbReference>
<dbReference type="InterPro" id="IPR055170">
    <property type="entry name" value="GFO_IDH_MocA-like_dom"/>
</dbReference>
<protein>
    <submittedName>
        <fullName evidence="5">Inositol 2-dehydrogenase</fullName>
    </submittedName>
</protein>
<dbReference type="EMBL" id="PKKO01000003">
    <property type="protein sequence ID" value="PKY72509.1"/>
    <property type="molecule type" value="Genomic_DNA"/>
</dbReference>
<dbReference type="InterPro" id="IPR036291">
    <property type="entry name" value="NAD(P)-bd_dom_sf"/>
</dbReference>
<dbReference type="AlphaFoldDB" id="A0A2I1IMZ2"/>
<dbReference type="PANTHER" id="PTHR42840:SF3">
    <property type="entry name" value="BINDING ROSSMANN FOLD OXIDOREDUCTASE, PUTATIVE (AFU_ORTHOLOGUE AFUA_2G10240)-RELATED"/>
    <property type="match status" value="1"/>
</dbReference>
<evidence type="ECO:0000313" key="6">
    <source>
        <dbReference type="Proteomes" id="UP000235122"/>
    </source>
</evidence>
<dbReference type="GO" id="GO:0000166">
    <property type="term" value="F:nucleotide binding"/>
    <property type="evidence" value="ECO:0007669"/>
    <property type="project" value="InterPro"/>
</dbReference>
<dbReference type="NCBIfam" id="TIGR04380">
    <property type="entry name" value="myo_inos_iolG"/>
    <property type="match status" value="1"/>
</dbReference>
<dbReference type="Proteomes" id="UP000235122">
    <property type="component" value="Unassembled WGS sequence"/>
</dbReference>
<evidence type="ECO:0000256" key="1">
    <source>
        <dbReference type="ARBA" id="ARBA00010928"/>
    </source>
</evidence>
<dbReference type="STRING" id="33007.HMPREF3198_01136"/>
<dbReference type="Pfam" id="PF22725">
    <property type="entry name" value="GFO_IDH_MocA_C3"/>
    <property type="match status" value="1"/>
</dbReference>
<keyword evidence="6" id="KW-1185">Reference proteome</keyword>
<evidence type="ECO:0000259" key="3">
    <source>
        <dbReference type="Pfam" id="PF01408"/>
    </source>
</evidence>
<dbReference type="SUPFAM" id="SSF55347">
    <property type="entry name" value="Glyceraldehyde-3-phosphate dehydrogenase-like, C-terminal domain"/>
    <property type="match status" value="1"/>
</dbReference>
<reference evidence="5 6" key="1">
    <citation type="submission" date="2017-12" db="EMBL/GenBank/DDBJ databases">
        <title>Phylogenetic diversity of female urinary microbiome.</title>
        <authorList>
            <person name="Thomas-White K."/>
            <person name="Wolfe A.J."/>
        </authorList>
    </citation>
    <scope>NUCLEOTIDE SEQUENCE [LARGE SCALE GENOMIC DNA]</scope>
    <source>
        <strain evidence="5 6">UMB0402</strain>
    </source>
</reference>
<evidence type="ECO:0000259" key="4">
    <source>
        <dbReference type="Pfam" id="PF22725"/>
    </source>
</evidence>
<sequence>MINFGLIGAGRIGQVHARSLAAHPNARLVAIADPVIEAAEKLAKSYDARAVADAQELFDADDIDAVIIGSPTPLHVAHITAAVKAGKAALCEKPIAMSSADEAELLKGIEGYEAKVMLGFNRRFDPAFAAVRKAVNDGKIGGEIEQLTIISRDPAAPPKEYIAVSGGIFKDMTIHDFDTARFMLGPIKTVQAVGQNLDPELADTGDFDAAVITLIAESGAVATITNSRHCSSGYDQRLEAFGKDGALFAENIRPTTVRFSNNEVTDAQDVYLDFFLDRYADAYALELGHFIDALEAGEEISPSIADGFAALRIAEAAEESAHNNSKPITLA</sequence>
<evidence type="ECO:0000313" key="5">
    <source>
        <dbReference type="EMBL" id="PKY72509.1"/>
    </source>
</evidence>
<dbReference type="GO" id="GO:0016491">
    <property type="term" value="F:oxidoreductase activity"/>
    <property type="evidence" value="ECO:0007669"/>
    <property type="project" value="UniProtKB-KW"/>
</dbReference>
<dbReference type="InterPro" id="IPR000683">
    <property type="entry name" value="Gfo/Idh/MocA-like_OxRdtase_N"/>
</dbReference>
<dbReference type="Gene3D" id="3.40.50.720">
    <property type="entry name" value="NAD(P)-binding Rossmann-like Domain"/>
    <property type="match status" value="1"/>
</dbReference>
<evidence type="ECO:0000256" key="2">
    <source>
        <dbReference type="ARBA" id="ARBA00023002"/>
    </source>
</evidence>
<dbReference type="SUPFAM" id="SSF51735">
    <property type="entry name" value="NAD(P)-binding Rossmann-fold domains"/>
    <property type="match status" value="1"/>
</dbReference>
<feature type="domain" description="GFO/IDH/MocA-like oxidoreductase" evidence="4">
    <location>
        <begin position="128"/>
        <end position="247"/>
    </location>
</feature>
<organism evidence="5 6">
    <name type="scientific">Winkia neuii</name>
    <dbReference type="NCBI Taxonomy" id="33007"/>
    <lineage>
        <taxon>Bacteria</taxon>
        <taxon>Bacillati</taxon>
        <taxon>Actinomycetota</taxon>
        <taxon>Actinomycetes</taxon>
        <taxon>Actinomycetales</taxon>
        <taxon>Actinomycetaceae</taxon>
        <taxon>Winkia</taxon>
    </lineage>
</organism>
<keyword evidence="2" id="KW-0560">Oxidoreductase</keyword>